<protein>
    <submittedName>
        <fullName evidence="1">Histidine phosphatase</fullName>
    </submittedName>
</protein>
<dbReference type="STRING" id="83449.BON30_43470"/>
<dbReference type="SUPFAM" id="SSF53254">
    <property type="entry name" value="Phosphoglycerate mutase-like"/>
    <property type="match status" value="1"/>
</dbReference>
<evidence type="ECO:0000313" key="1">
    <source>
        <dbReference type="EMBL" id="OJH34390.1"/>
    </source>
</evidence>
<reference evidence="1 2" key="2">
    <citation type="submission" date="2016-12" db="EMBL/GenBank/DDBJ databases">
        <title>Draft Genome Sequence of Cystobacter ferrugineus Strain Cbfe23.</title>
        <authorList>
            <person name="Akbar S."/>
            <person name="Dowd S.E."/>
            <person name="Stevens D.C."/>
        </authorList>
    </citation>
    <scope>NUCLEOTIDE SEQUENCE [LARGE SCALE GENOMIC DNA]</scope>
    <source>
        <strain evidence="1 2">Cbfe23</strain>
    </source>
</reference>
<dbReference type="OrthoDB" id="194934at2"/>
<gene>
    <name evidence="1" type="ORF">BON30_43470</name>
</gene>
<name>A0A1L9AWL0_9BACT</name>
<comment type="caution">
    <text evidence="1">The sequence shown here is derived from an EMBL/GenBank/DDBJ whole genome shotgun (WGS) entry which is preliminary data.</text>
</comment>
<dbReference type="Pfam" id="PF00300">
    <property type="entry name" value="His_Phos_1"/>
    <property type="match status" value="1"/>
</dbReference>
<keyword evidence="2" id="KW-1185">Reference proteome</keyword>
<proteinExistence type="predicted"/>
<dbReference type="CDD" id="cd07067">
    <property type="entry name" value="HP_PGM_like"/>
    <property type="match status" value="1"/>
</dbReference>
<dbReference type="SMART" id="SM00855">
    <property type="entry name" value="PGAM"/>
    <property type="match status" value="1"/>
</dbReference>
<dbReference type="InterPro" id="IPR013078">
    <property type="entry name" value="His_Pase_superF_clade-1"/>
</dbReference>
<dbReference type="InterPro" id="IPR029033">
    <property type="entry name" value="His_PPase_superfam"/>
</dbReference>
<dbReference type="Gene3D" id="3.40.50.1240">
    <property type="entry name" value="Phosphoglycerate mutase-like"/>
    <property type="match status" value="1"/>
</dbReference>
<dbReference type="Proteomes" id="UP000182229">
    <property type="component" value="Unassembled WGS sequence"/>
</dbReference>
<sequence>MSSHQMPVMFVRHAEAEGDHRLGDESRPLTLEGRATFRAHARKLARLTPMVGIATSPLVRAIQTAEILAEAFGLAHVEVLPELRPRPQAPKRILHMARELGPGWMLVGHNPSLAVAGARALEQEELPGKLRKGAVLALHPQGKHFSLAWMATPGRSLFKPNEPPRGRTSEGRD</sequence>
<accession>A0A1L9AWL0</accession>
<reference evidence="2" key="1">
    <citation type="submission" date="2016-11" db="EMBL/GenBank/DDBJ databases">
        <authorList>
            <person name="Shukria A."/>
            <person name="Stevens D.C."/>
        </authorList>
    </citation>
    <scope>NUCLEOTIDE SEQUENCE [LARGE SCALE GENOMIC DNA]</scope>
    <source>
        <strain evidence="2">Cbfe23</strain>
    </source>
</reference>
<dbReference type="EMBL" id="MPIN01000019">
    <property type="protein sequence ID" value="OJH34390.1"/>
    <property type="molecule type" value="Genomic_DNA"/>
</dbReference>
<dbReference type="RefSeq" id="WP_071904500.1">
    <property type="nucleotide sequence ID" value="NZ_MPIN01000019.1"/>
</dbReference>
<evidence type="ECO:0000313" key="2">
    <source>
        <dbReference type="Proteomes" id="UP000182229"/>
    </source>
</evidence>
<dbReference type="AlphaFoldDB" id="A0A1L9AWL0"/>
<organism evidence="1 2">
    <name type="scientific">Cystobacter ferrugineus</name>
    <dbReference type="NCBI Taxonomy" id="83449"/>
    <lineage>
        <taxon>Bacteria</taxon>
        <taxon>Pseudomonadati</taxon>
        <taxon>Myxococcota</taxon>
        <taxon>Myxococcia</taxon>
        <taxon>Myxococcales</taxon>
        <taxon>Cystobacterineae</taxon>
        <taxon>Archangiaceae</taxon>
        <taxon>Cystobacter</taxon>
    </lineage>
</organism>